<dbReference type="Gene3D" id="3.40.50.2300">
    <property type="match status" value="3"/>
</dbReference>
<dbReference type="SUPFAM" id="SSF53822">
    <property type="entry name" value="Periplasmic binding protein-like I"/>
    <property type="match status" value="1"/>
</dbReference>
<feature type="region of interest" description="Disordered" evidence="4">
    <location>
        <begin position="29"/>
        <end position="89"/>
    </location>
</feature>
<evidence type="ECO:0000256" key="5">
    <source>
        <dbReference type="SAM" id="SignalP"/>
    </source>
</evidence>
<dbReference type="RefSeq" id="WP_047854973.1">
    <property type="nucleotide sequence ID" value="NZ_CP011509.1"/>
</dbReference>
<feature type="compositionally biased region" description="Low complexity" evidence="4">
    <location>
        <begin position="39"/>
        <end position="51"/>
    </location>
</feature>
<feature type="domain" description="Leucine-binding protein" evidence="6">
    <location>
        <begin position="609"/>
        <end position="714"/>
    </location>
</feature>
<proteinExistence type="inferred from homology"/>
<evidence type="ECO:0000256" key="1">
    <source>
        <dbReference type="ARBA" id="ARBA00010062"/>
    </source>
</evidence>
<comment type="similarity">
    <text evidence="1">Belongs to the leucine-binding protein family.</text>
</comment>
<evidence type="ECO:0000256" key="3">
    <source>
        <dbReference type="PROSITE-ProRule" id="PRU00339"/>
    </source>
</evidence>
<evidence type="ECO:0000313" key="10">
    <source>
        <dbReference type="Proteomes" id="UP000256345"/>
    </source>
</evidence>
<dbReference type="InterPro" id="IPR051010">
    <property type="entry name" value="BCAA_transport"/>
</dbReference>
<dbReference type="InterPro" id="IPR028082">
    <property type="entry name" value="Peripla_BP_I"/>
</dbReference>
<dbReference type="SUPFAM" id="SSF48452">
    <property type="entry name" value="TPR-like"/>
    <property type="match status" value="1"/>
</dbReference>
<dbReference type="PANTHER" id="PTHR30483">
    <property type="entry name" value="LEUCINE-SPECIFIC-BINDING PROTEIN"/>
    <property type="match status" value="1"/>
</dbReference>
<dbReference type="AlphaFoldDB" id="A0AAC8TBT4"/>
<reference evidence="8 10" key="2">
    <citation type="submission" date="2018-08" db="EMBL/GenBank/DDBJ databases">
        <title>Genomic Encyclopedia of Archaeal and Bacterial Type Strains, Phase II (KMG-II): from individual species to whole genera.</title>
        <authorList>
            <person name="Goeker M."/>
        </authorList>
    </citation>
    <scope>NUCLEOTIDE SEQUENCE [LARGE SCALE GENOMIC DNA]</scope>
    <source>
        <strain evidence="8 10">DSM 2261</strain>
    </source>
</reference>
<dbReference type="Pfam" id="PF13458">
    <property type="entry name" value="Peripla_BP_6"/>
    <property type="match status" value="2"/>
</dbReference>
<evidence type="ECO:0000256" key="4">
    <source>
        <dbReference type="SAM" id="MobiDB-lite"/>
    </source>
</evidence>
<feature type="compositionally biased region" description="Low complexity" evidence="4">
    <location>
        <begin position="76"/>
        <end position="89"/>
    </location>
</feature>
<gene>
    <name evidence="7" type="ORF">AA314_01683</name>
    <name evidence="8" type="ORF">ATI61_104532</name>
</gene>
<dbReference type="InterPro" id="IPR011990">
    <property type="entry name" value="TPR-like_helical_dom_sf"/>
</dbReference>
<feature type="signal peptide" evidence="5">
    <location>
        <begin position="1"/>
        <end position="32"/>
    </location>
</feature>
<feature type="chain" id="PRO_5042079429" evidence="5">
    <location>
        <begin position="33"/>
        <end position="729"/>
    </location>
</feature>
<feature type="domain" description="Leucine-binding protein" evidence="6">
    <location>
        <begin position="313"/>
        <end position="488"/>
    </location>
</feature>
<dbReference type="PANTHER" id="PTHR30483:SF6">
    <property type="entry name" value="PERIPLASMIC BINDING PROTEIN OF ABC TRANSPORTER FOR NATURAL AMINO ACIDS"/>
    <property type="match status" value="1"/>
</dbReference>
<dbReference type="KEGG" id="age:AA314_01683"/>
<dbReference type="EMBL" id="CP011509">
    <property type="protein sequence ID" value="AKJ00057.1"/>
    <property type="molecule type" value="Genomic_DNA"/>
</dbReference>
<feature type="repeat" description="TPR" evidence="3">
    <location>
        <begin position="113"/>
        <end position="146"/>
    </location>
</feature>
<dbReference type="InterPro" id="IPR028081">
    <property type="entry name" value="Leu-bd"/>
</dbReference>
<evidence type="ECO:0000313" key="8">
    <source>
        <dbReference type="EMBL" id="REG33241.1"/>
    </source>
</evidence>
<accession>A0AAC8TBT4</accession>
<protein>
    <submittedName>
        <fullName evidence="7">Leucine-, isoleucine-, valine-, threonine-, and alanine-binding protein</fullName>
    </submittedName>
    <submittedName>
        <fullName evidence="8">Substrate-binding family protein</fullName>
    </submittedName>
</protein>
<keyword evidence="10" id="KW-1185">Reference proteome</keyword>
<dbReference type="EMBL" id="QUMU01000004">
    <property type="protein sequence ID" value="REG33241.1"/>
    <property type="molecule type" value="Genomic_DNA"/>
</dbReference>
<dbReference type="CDD" id="cd06339">
    <property type="entry name" value="PBP1_YraM_LppC_lipoprotein-like"/>
    <property type="match status" value="1"/>
</dbReference>
<organism evidence="7 9">
    <name type="scientific">Archangium gephyra</name>
    <dbReference type="NCBI Taxonomy" id="48"/>
    <lineage>
        <taxon>Bacteria</taxon>
        <taxon>Pseudomonadati</taxon>
        <taxon>Myxococcota</taxon>
        <taxon>Myxococcia</taxon>
        <taxon>Myxococcales</taxon>
        <taxon>Cystobacterineae</taxon>
        <taxon>Archangiaceae</taxon>
        <taxon>Archangium</taxon>
    </lineage>
</organism>
<dbReference type="Proteomes" id="UP000256345">
    <property type="component" value="Unassembled WGS sequence"/>
</dbReference>
<reference evidence="7 9" key="1">
    <citation type="submission" date="2015-05" db="EMBL/GenBank/DDBJ databases">
        <title>Genome assembly of Archangium gephyra DSM 2261.</title>
        <authorList>
            <person name="Sharma G."/>
            <person name="Subramanian S."/>
        </authorList>
    </citation>
    <scope>NUCLEOTIDE SEQUENCE [LARGE SCALE GENOMIC DNA]</scope>
    <source>
        <strain evidence="7 9">DSM 2261</strain>
    </source>
</reference>
<dbReference type="PROSITE" id="PS50005">
    <property type="entry name" value="TPR"/>
    <property type="match status" value="1"/>
</dbReference>
<keyword evidence="2 5" id="KW-0732">Signal</keyword>
<evidence type="ECO:0000313" key="9">
    <source>
        <dbReference type="Proteomes" id="UP000035579"/>
    </source>
</evidence>
<dbReference type="PROSITE" id="PS51257">
    <property type="entry name" value="PROKAR_LIPOPROTEIN"/>
    <property type="match status" value="1"/>
</dbReference>
<dbReference type="InterPro" id="IPR019734">
    <property type="entry name" value="TPR_rpt"/>
</dbReference>
<keyword evidence="3" id="KW-0802">TPR repeat</keyword>
<dbReference type="Gene3D" id="1.25.40.10">
    <property type="entry name" value="Tetratricopeptide repeat domain"/>
    <property type="match status" value="1"/>
</dbReference>
<evidence type="ECO:0000313" key="7">
    <source>
        <dbReference type="EMBL" id="AKJ00057.1"/>
    </source>
</evidence>
<dbReference type="Proteomes" id="UP000035579">
    <property type="component" value="Chromosome"/>
</dbReference>
<name>A0AAC8TBT4_9BACT</name>
<evidence type="ECO:0000259" key="6">
    <source>
        <dbReference type="Pfam" id="PF13458"/>
    </source>
</evidence>
<sequence>MHTRTMDVRPSPRRALLLALALLMSACKTPSATGGGSSNGSSSGSSSSGQGRNEDVPQGDPFPSRPSVEARKDAQADQALAQAIQQAETAPRKQAAESFLAVRKAYPQTTAGQEALYRAGVLFYDSQDYANARKSFNELLFENPLHPQATEAKRRLGKAALEVGAYRDAYQTLYSLAERAEGAERTQLLEDSAKAAEKAGLFGQALRISVDLAGNAQTPEAQQAAVARVQQLVEGRAGFMDVAQIMEELPTSNPAWPVLSFKLARIYYHLRDWTRLEETLNRFLAEAPNNAFAPQARELLARATRRVEVQTKTVGLLLPMTGKYKAVGEAVLRGVKLALAGSDIELVVKDTQGDVNLAAQGMEQLAFDEGAIAVLGPITSDESRRAALVAEELQVPLLTLTRQEDITNIGPFVFRNMLTNSAQARAIADFAMKQKGFKSFAMLYPNLPYGVELANDFWDHVVENGGQVRGAETYDHDQTTFTTEAKKLVGRYYLEDRLDYIEGVREVQKETTGQDAFRKRKAMEKMKGEVDPIIDFEAIFIPDEWRRVSLVAPALAVEDIVTNACDARDVERIRKTTGRKTIKTVMLLGTNAWSSAKGASGMPELVERGGKFVTCSVYVDGFFVDSQQPATQRFVKAYRQANSGDPGLLEAYGYDSARMVRQLLDSKQAPKSRGEFREALANVKDFDGATGKTSFDEKREARKPLFLLSVSNKGVTEVPPEQAAALGGS</sequence>
<evidence type="ECO:0000256" key="2">
    <source>
        <dbReference type="ARBA" id="ARBA00022729"/>
    </source>
</evidence>